<dbReference type="SUPFAM" id="SSF52833">
    <property type="entry name" value="Thioredoxin-like"/>
    <property type="match status" value="1"/>
</dbReference>
<dbReference type="Gene3D" id="3.40.30.10">
    <property type="entry name" value="Glutaredoxin"/>
    <property type="match status" value="1"/>
</dbReference>
<dbReference type="Pfam" id="PF02114">
    <property type="entry name" value="Phosducin"/>
    <property type="match status" value="1"/>
</dbReference>
<accession>A0A4V1IRF4</accession>
<dbReference type="PANTHER" id="PTHR46052">
    <property type="entry name" value="PHOSDUCIN-LIKE PROTEIN"/>
    <property type="match status" value="1"/>
</dbReference>
<feature type="domain" description="Phosducin" evidence="3">
    <location>
        <begin position="99"/>
        <end position="229"/>
    </location>
</feature>
<dbReference type="OrthoDB" id="70588at2759"/>
<dbReference type="GO" id="GO:0008277">
    <property type="term" value="P:regulation of G protein-coupled receptor signaling pathway"/>
    <property type="evidence" value="ECO:0007669"/>
    <property type="project" value="InterPro"/>
</dbReference>
<dbReference type="CDD" id="cd02987">
    <property type="entry name" value="Phd_like_Phd"/>
    <property type="match status" value="1"/>
</dbReference>
<feature type="compositionally biased region" description="Acidic residues" evidence="2">
    <location>
        <begin position="29"/>
        <end position="40"/>
    </location>
</feature>
<evidence type="ECO:0000256" key="2">
    <source>
        <dbReference type="SAM" id="MobiDB-lite"/>
    </source>
</evidence>
<name>A0A4V1IRF4_9FUNG</name>
<keyword evidence="5" id="KW-1185">Reference proteome</keyword>
<dbReference type="PANTHER" id="PTHR46052:SF1">
    <property type="entry name" value="PHOSDUCIN-LIKE PROTEIN"/>
    <property type="match status" value="1"/>
</dbReference>
<dbReference type="InterPro" id="IPR036249">
    <property type="entry name" value="Thioredoxin-like_sf"/>
</dbReference>
<dbReference type="InterPro" id="IPR001200">
    <property type="entry name" value="Phosducin"/>
</dbReference>
<feature type="region of interest" description="Disordered" evidence="2">
    <location>
        <begin position="13"/>
        <end position="54"/>
    </location>
</feature>
<dbReference type="Proteomes" id="UP000269721">
    <property type="component" value="Unassembled WGS sequence"/>
</dbReference>
<evidence type="ECO:0000313" key="4">
    <source>
        <dbReference type="EMBL" id="RKO89867.1"/>
    </source>
</evidence>
<protein>
    <submittedName>
        <fullName evidence="4">Thioredoxin-like protein</fullName>
    </submittedName>
</protein>
<reference evidence="5" key="1">
    <citation type="journal article" date="2018" name="Nat. Microbiol.">
        <title>Leveraging single-cell genomics to expand the fungal tree of life.</title>
        <authorList>
            <person name="Ahrendt S.R."/>
            <person name="Quandt C.A."/>
            <person name="Ciobanu D."/>
            <person name="Clum A."/>
            <person name="Salamov A."/>
            <person name="Andreopoulos B."/>
            <person name="Cheng J.F."/>
            <person name="Woyke T."/>
            <person name="Pelin A."/>
            <person name="Henrissat B."/>
            <person name="Reynolds N.K."/>
            <person name="Benny G.L."/>
            <person name="Smith M.E."/>
            <person name="James T.Y."/>
            <person name="Grigoriev I.V."/>
        </authorList>
    </citation>
    <scope>NUCLEOTIDE SEQUENCE [LARGE SCALE GENOMIC DNA]</scope>
</reference>
<sequence length="293" mass="31800">MADPDVALLRAFEAATDPDHEPHRTGSDIDSDIDIDDDPIDTTAPPPDPRSESTRIASDNALRQRLGIGGAFTGPKGVLADHRFHAAQERARRTGGGALVDAELEEDEADELRLLAHRRAQRLAELRRRATGPRFGVVQEVDVDTYVSAIDSEPADVTVVVHLYEREIAACRMLNDLLVPLAARHDTTKFLRIVSRKADARFDPVALPALLVYRGGALVLSLMRVVDEIEGWAESGRCEVDEVESLLISRSVLEEEGALAADLGAMSMGERAGMVGAGGDMSDDEDDDINEDD</sequence>
<dbReference type="InterPro" id="IPR051499">
    <property type="entry name" value="Phosducin-like_reg"/>
</dbReference>
<organism evidence="4 5">
    <name type="scientific">Blyttiomyces helicus</name>
    <dbReference type="NCBI Taxonomy" id="388810"/>
    <lineage>
        <taxon>Eukaryota</taxon>
        <taxon>Fungi</taxon>
        <taxon>Fungi incertae sedis</taxon>
        <taxon>Chytridiomycota</taxon>
        <taxon>Chytridiomycota incertae sedis</taxon>
        <taxon>Chytridiomycetes</taxon>
        <taxon>Chytridiomycetes incertae sedis</taxon>
        <taxon>Blyttiomyces</taxon>
    </lineage>
</organism>
<evidence type="ECO:0000256" key="1">
    <source>
        <dbReference type="ARBA" id="ARBA00009686"/>
    </source>
</evidence>
<evidence type="ECO:0000259" key="3">
    <source>
        <dbReference type="Pfam" id="PF02114"/>
    </source>
</evidence>
<dbReference type="AlphaFoldDB" id="A0A4V1IRF4"/>
<dbReference type="InterPro" id="IPR024253">
    <property type="entry name" value="Phosducin_thioredoxin-like_dom"/>
</dbReference>
<feature type="compositionally biased region" description="Basic and acidic residues" evidence="2">
    <location>
        <begin position="17"/>
        <end position="27"/>
    </location>
</feature>
<comment type="similarity">
    <text evidence="1">Belongs to the phosducin family.</text>
</comment>
<proteinExistence type="inferred from homology"/>
<evidence type="ECO:0000313" key="5">
    <source>
        <dbReference type="Proteomes" id="UP000269721"/>
    </source>
</evidence>
<dbReference type="EMBL" id="KZ995844">
    <property type="protein sequence ID" value="RKO89867.1"/>
    <property type="molecule type" value="Genomic_DNA"/>
</dbReference>
<gene>
    <name evidence="4" type="ORF">BDK51DRAFT_49944</name>
</gene>